<proteinExistence type="predicted"/>
<dbReference type="EMBL" id="JADYXP020000004">
    <property type="protein sequence ID" value="KAL0125783.1"/>
    <property type="molecule type" value="Genomic_DNA"/>
</dbReference>
<evidence type="ECO:0000313" key="2">
    <source>
        <dbReference type="Proteomes" id="UP001430953"/>
    </source>
</evidence>
<keyword evidence="2" id="KW-1185">Reference proteome</keyword>
<protein>
    <submittedName>
        <fullName evidence="1">Uncharacterized protein</fullName>
    </submittedName>
</protein>
<organism evidence="1 2">
    <name type="scientific">Cardiocondyla obscurior</name>
    <dbReference type="NCBI Taxonomy" id="286306"/>
    <lineage>
        <taxon>Eukaryota</taxon>
        <taxon>Metazoa</taxon>
        <taxon>Ecdysozoa</taxon>
        <taxon>Arthropoda</taxon>
        <taxon>Hexapoda</taxon>
        <taxon>Insecta</taxon>
        <taxon>Pterygota</taxon>
        <taxon>Neoptera</taxon>
        <taxon>Endopterygota</taxon>
        <taxon>Hymenoptera</taxon>
        <taxon>Apocrita</taxon>
        <taxon>Aculeata</taxon>
        <taxon>Formicoidea</taxon>
        <taxon>Formicidae</taxon>
        <taxon>Myrmicinae</taxon>
        <taxon>Cardiocondyla</taxon>
    </lineage>
</organism>
<reference evidence="1 2" key="1">
    <citation type="submission" date="2023-03" db="EMBL/GenBank/DDBJ databases">
        <title>High recombination rates correlate with genetic variation in Cardiocondyla obscurior ants.</title>
        <authorList>
            <person name="Errbii M."/>
        </authorList>
    </citation>
    <scope>NUCLEOTIDE SEQUENCE [LARGE SCALE GENOMIC DNA]</scope>
    <source>
        <strain evidence="1">Alpha-2009</strain>
        <tissue evidence="1">Whole body</tissue>
    </source>
</reference>
<name>A0AAW2GDX2_9HYME</name>
<dbReference type="Proteomes" id="UP001430953">
    <property type="component" value="Unassembled WGS sequence"/>
</dbReference>
<dbReference type="AlphaFoldDB" id="A0AAW2GDX2"/>
<gene>
    <name evidence="1" type="ORF">PUN28_004681</name>
</gene>
<evidence type="ECO:0000313" key="1">
    <source>
        <dbReference type="EMBL" id="KAL0125783.1"/>
    </source>
</evidence>
<comment type="caution">
    <text evidence="1">The sequence shown here is derived from an EMBL/GenBank/DDBJ whole genome shotgun (WGS) entry which is preliminary data.</text>
</comment>
<accession>A0AAW2GDX2</accession>
<sequence>MDQECSTNYEDRIKFTIALMTKDYENALDVGIRLSKQNPNDVDLARALNILKNKEYKGYERSSLTESNCGKSDATDCDNTDFIGNNTDININLSKIASPDVSRLNNDAKTHFDIKQKMHRVIPIKMSKKFTEAMNLAKR</sequence>